<keyword evidence="3" id="KW-1185">Reference proteome</keyword>
<dbReference type="RefSeq" id="WP_145844986.1">
    <property type="nucleotide sequence ID" value="NZ_CP042239.1"/>
</dbReference>
<dbReference type="Pfam" id="PF20109">
    <property type="entry name" value="Trans_reg_dom"/>
    <property type="match status" value="1"/>
</dbReference>
<organism evidence="2 3">
    <name type="scientific">Sphingomonas suaedae</name>
    <dbReference type="NCBI Taxonomy" id="2599297"/>
    <lineage>
        <taxon>Bacteria</taxon>
        <taxon>Pseudomonadati</taxon>
        <taxon>Pseudomonadota</taxon>
        <taxon>Alphaproteobacteria</taxon>
        <taxon>Sphingomonadales</taxon>
        <taxon>Sphingomonadaceae</taxon>
        <taxon>Sphingomonas</taxon>
    </lineage>
</organism>
<dbReference type="EMBL" id="CP042239">
    <property type="protein sequence ID" value="QDX25164.1"/>
    <property type="molecule type" value="Genomic_DNA"/>
</dbReference>
<evidence type="ECO:0000313" key="3">
    <source>
        <dbReference type="Proteomes" id="UP000318055"/>
    </source>
</evidence>
<proteinExistence type="predicted"/>
<feature type="domain" description="Transcriptional regulator-like" evidence="1">
    <location>
        <begin position="31"/>
        <end position="90"/>
    </location>
</feature>
<gene>
    <name evidence="2" type="ORF">FPZ54_03400</name>
</gene>
<dbReference type="InterPro" id="IPR045465">
    <property type="entry name" value="Trans_reg_dom"/>
</dbReference>
<reference evidence="2 3" key="1">
    <citation type="submission" date="2019-07" db="EMBL/GenBank/DDBJ databases">
        <title>Sphingomonas alkalisoli sp. nov., isolated from rhizosphere soil of Suaedae salsa.</title>
        <authorList>
            <person name="Zhang H."/>
            <person name="Xu L."/>
            <person name="Zhang J.-X."/>
            <person name="Sun J.-Q."/>
        </authorList>
    </citation>
    <scope>NUCLEOTIDE SEQUENCE [LARGE SCALE GENOMIC DNA]</scope>
    <source>
        <strain evidence="2 3">XS-10</strain>
    </source>
</reference>
<accession>A0A518RCL3</accession>
<dbReference type="AlphaFoldDB" id="A0A518RCL3"/>
<evidence type="ECO:0000313" key="2">
    <source>
        <dbReference type="EMBL" id="QDX25164.1"/>
    </source>
</evidence>
<dbReference type="Proteomes" id="UP000318055">
    <property type="component" value="Chromosome"/>
</dbReference>
<protein>
    <recommendedName>
        <fullName evidence="1">Transcriptional regulator-like domain-containing protein</fullName>
    </recommendedName>
</protein>
<dbReference type="KEGG" id="ssua:FPZ54_03400"/>
<name>A0A518RCL3_9SPHN</name>
<evidence type="ECO:0000259" key="1">
    <source>
        <dbReference type="Pfam" id="PF20109"/>
    </source>
</evidence>
<dbReference type="OrthoDB" id="9800831at2"/>
<sequence>MRDQIHFGCSWDATCPAWTRQVRRSASAAGDWRDCRRYRRLLGIDRAGLMWEWLRRDPDYIAWYARASAVTRGSGDDGNCDAATWGLHFRRRP</sequence>